<sequence length="145" mass="15384">MEGGRRLREGIALEINHSIMRSSGEDLHAEGGEFSRGVSGLLTSLDALLPYFGNVATDEAAQTFRRGADGYPGFDAAYDDLSTALHNLARAYQDIGAGVVAMSDNVKAADWASTVDTYASVGELVEFARRGDDEIAVPTSPVELS</sequence>
<organism evidence="1 2">
    <name type="scientific">Nonomuraea antimicrobica</name>
    <dbReference type="NCBI Taxonomy" id="561173"/>
    <lineage>
        <taxon>Bacteria</taxon>
        <taxon>Bacillati</taxon>
        <taxon>Actinomycetota</taxon>
        <taxon>Actinomycetes</taxon>
        <taxon>Streptosporangiales</taxon>
        <taxon>Streptosporangiaceae</taxon>
        <taxon>Nonomuraea</taxon>
    </lineage>
</organism>
<evidence type="ECO:0000313" key="1">
    <source>
        <dbReference type="EMBL" id="GAA3701091.1"/>
    </source>
</evidence>
<proteinExistence type="predicted"/>
<dbReference type="EMBL" id="BAAAZP010000163">
    <property type="protein sequence ID" value="GAA3701091.1"/>
    <property type="molecule type" value="Genomic_DNA"/>
</dbReference>
<evidence type="ECO:0008006" key="3">
    <source>
        <dbReference type="Google" id="ProtNLM"/>
    </source>
</evidence>
<comment type="caution">
    <text evidence="1">The sequence shown here is derived from an EMBL/GenBank/DDBJ whole genome shotgun (WGS) entry which is preliminary data.</text>
</comment>
<evidence type="ECO:0000313" key="2">
    <source>
        <dbReference type="Proteomes" id="UP001500902"/>
    </source>
</evidence>
<name>A0ABP7D9C6_9ACTN</name>
<reference evidence="2" key="1">
    <citation type="journal article" date="2019" name="Int. J. Syst. Evol. Microbiol.">
        <title>The Global Catalogue of Microorganisms (GCM) 10K type strain sequencing project: providing services to taxonomists for standard genome sequencing and annotation.</title>
        <authorList>
            <consortium name="The Broad Institute Genomics Platform"/>
            <consortium name="The Broad Institute Genome Sequencing Center for Infectious Disease"/>
            <person name="Wu L."/>
            <person name="Ma J."/>
        </authorList>
    </citation>
    <scope>NUCLEOTIDE SEQUENCE [LARGE SCALE GENOMIC DNA]</scope>
    <source>
        <strain evidence="2">JCM 16904</strain>
    </source>
</reference>
<accession>A0ABP7D9C6</accession>
<protein>
    <recommendedName>
        <fullName evidence="3">Excreted virulence factor EspC, type VII ESX diderm</fullName>
    </recommendedName>
</protein>
<dbReference type="Proteomes" id="UP001500902">
    <property type="component" value="Unassembled WGS sequence"/>
</dbReference>
<gene>
    <name evidence="1" type="ORF">GCM10022224_078750</name>
</gene>
<keyword evidence="2" id="KW-1185">Reference proteome</keyword>